<keyword evidence="13" id="KW-0413">Isomerase</keyword>
<gene>
    <name evidence="13" type="primary">algA</name>
    <name evidence="13" type="ORF">LFA_3618</name>
</gene>
<dbReference type="CDD" id="cd02509">
    <property type="entry name" value="GDP-M1P_Guanylyltransferase"/>
    <property type="match status" value="1"/>
</dbReference>
<dbReference type="Gene3D" id="3.90.550.10">
    <property type="entry name" value="Spore Coat Polysaccharide Biosynthesis Protein SpsA, Chain A"/>
    <property type="match status" value="1"/>
</dbReference>
<dbReference type="Pfam" id="PF00483">
    <property type="entry name" value="NTP_transferase"/>
    <property type="match status" value="1"/>
</dbReference>
<dbReference type="PANTHER" id="PTHR46390:SF1">
    <property type="entry name" value="MANNOSE-1-PHOSPHATE GUANYLYLTRANSFERASE"/>
    <property type="match status" value="1"/>
</dbReference>
<dbReference type="Proteomes" id="UP000032430">
    <property type="component" value="Chromosome I"/>
</dbReference>
<dbReference type="InterPro" id="IPR014710">
    <property type="entry name" value="RmlC-like_jellyroll"/>
</dbReference>
<evidence type="ECO:0000256" key="4">
    <source>
        <dbReference type="ARBA" id="ARBA00022679"/>
    </source>
</evidence>
<keyword evidence="6" id="KW-0547">Nucleotide-binding</keyword>
<dbReference type="InterPro" id="IPR011051">
    <property type="entry name" value="RmlC_Cupin_sf"/>
</dbReference>
<dbReference type="Pfam" id="PF01050">
    <property type="entry name" value="MannoseP_isomer"/>
    <property type="match status" value="1"/>
</dbReference>
<evidence type="ECO:0000259" key="11">
    <source>
        <dbReference type="Pfam" id="PF01050"/>
    </source>
</evidence>
<feature type="domain" description="MannoseP isomerase/GMP-like beta-helix" evidence="12">
    <location>
        <begin position="322"/>
        <end position="374"/>
    </location>
</feature>
<dbReference type="InterPro" id="IPR049577">
    <property type="entry name" value="GMPP_N"/>
</dbReference>
<reference evidence="14" key="1">
    <citation type="submission" date="2014-09" db="EMBL/GenBank/DDBJ databases">
        <authorList>
            <person name="Gomez-Valero L."/>
        </authorList>
    </citation>
    <scope>NUCLEOTIDE SEQUENCE [LARGE SCALE GENOMIC DNA]</scope>
    <source>
        <strain evidence="14">ATCC700992</strain>
    </source>
</reference>
<keyword evidence="4 13" id="KW-0808">Transferase</keyword>
<evidence type="ECO:0000256" key="6">
    <source>
        <dbReference type="ARBA" id="ARBA00022741"/>
    </source>
</evidence>
<dbReference type="InterPro" id="IPR054566">
    <property type="entry name" value="ManC/GMP-like_b-helix"/>
</dbReference>
<evidence type="ECO:0000256" key="9">
    <source>
        <dbReference type="RuleBase" id="RU004190"/>
    </source>
</evidence>
<organism evidence="13 14">
    <name type="scientific">Legionella fallonii LLAP-10</name>
    <dbReference type="NCBI Taxonomy" id="1212491"/>
    <lineage>
        <taxon>Bacteria</taxon>
        <taxon>Pseudomonadati</taxon>
        <taxon>Pseudomonadota</taxon>
        <taxon>Gammaproteobacteria</taxon>
        <taxon>Legionellales</taxon>
        <taxon>Legionellaceae</taxon>
        <taxon>Legionella</taxon>
    </lineage>
</organism>
<dbReference type="InterPro" id="IPR005835">
    <property type="entry name" value="NTP_transferase_dom"/>
</dbReference>
<dbReference type="STRING" id="1212491.LFA_3618"/>
<comment type="pathway">
    <text evidence="1">Nucleotide-sugar biosynthesis; GDP-alpha-D-mannose biosynthesis; GDP-alpha-D-mannose from alpha-D-mannose 1-phosphate (GTP route): step 1/1.</text>
</comment>
<dbReference type="SUPFAM" id="SSF53448">
    <property type="entry name" value="Nucleotide-diphospho-sugar transferases"/>
    <property type="match status" value="1"/>
</dbReference>
<dbReference type="FunFam" id="3.90.550.10:FF:000046">
    <property type="entry name" value="Mannose-1-phosphate guanylyltransferase (GDP)"/>
    <property type="match status" value="1"/>
</dbReference>
<dbReference type="GO" id="GO:0016853">
    <property type="term" value="F:isomerase activity"/>
    <property type="evidence" value="ECO:0007669"/>
    <property type="project" value="UniProtKB-KW"/>
</dbReference>
<evidence type="ECO:0000256" key="8">
    <source>
        <dbReference type="ARBA" id="ARBA00047343"/>
    </source>
</evidence>
<comment type="similarity">
    <text evidence="2 9">Belongs to the mannose-6-phosphate isomerase type 2 family.</text>
</comment>
<evidence type="ECO:0000256" key="3">
    <source>
        <dbReference type="ARBA" id="ARBA00012387"/>
    </source>
</evidence>
<dbReference type="InterPro" id="IPR051161">
    <property type="entry name" value="Mannose-6P_isomerase_type2"/>
</dbReference>
<accession>A0A098GAD7</accession>
<protein>
    <recommendedName>
        <fullName evidence="3">mannose-1-phosphate guanylyltransferase</fullName>
        <ecNumber evidence="3">2.7.7.13</ecNumber>
    </recommendedName>
</protein>
<dbReference type="NCBIfam" id="TIGR01479">
    <property type="entry name" value="GMP_PMI"/>
    <property type="match status" value="1"/>
</dbReference>
<dbReference type="KEGG" id="lfa:LFA_3618"/>
<dbReference type="GO" id="GO:0005525">
    <property type="term" value="F:GTP binding"/>
    <property type="evidence" value="ECO:0007669"/>
    <property type="project" value="UniProtKB-KW"/>
</dbReference>
<dbReference type="InterPro" id="IPR006375">
    <property type="entry name" value="Man1P_GuaTrfase/Man6P_Isoase"/>
</dbReference>
<name>A0A098GAD7_9GAMM</name>
<dbReference type="GO" id="GO:0004475">
    <property type="term" value="F:mannose-1-phosphate guanylyltransferase (GTP) activity"/>
    <property type="evidence" value="ECO:0007669"/>
    <property type="project" value="UniProtKB-EC"/>
</dbReference>
<evidence type="ECO:0000256" key="7">
    <source>
        <dbReference type="ARBA" id="ARBA00023134"/>
    </source>
</evidence>
<dbReference type="PANTHER" id="PTHR46390">
    <property type="entry name" value="MANNOSE-1-PHOSPHATE GUANYLYLTRANSFERASE"/>
    <property type="match status" value="1"/>
</dbReference>
<evidence type="ECO:0000256" key="2">
    <source>
        <dbReference type="ARBA" id="ARBA00006115"/>
    </source>
</evidence>
<dbReference type="Pfam" id="PF22640">
    <property type="entry name" value="ManC_GMP_beta-helix"/>
    <property type="match status" value="1"/>
</dbReference>
<dbReference type="EMBL" id="LN614827">
    <property type="protein sequence ID" value="CEG58947.1"/>
    <property type="molecule type" value="Genomic_DNA"/>
</dbReference>
<evidence type="ECO:0000259" key="12">
    <source>
        <dbReference type="Pfam" id="PF22640"/>
    </source>
</evidence>
<dbReference type="GO" id="GO:0000271">
    <property type="term" value="P:polysaccharide biosynthetic process"/>
    <property type="evidence" value="ECO:0007669"/>
    <property type="project" value="InterPro"/>
</dbReference>
<evidence type="ECO:0000313" key="14">
    <source>
        <dbReference type="Proteomes" id="UP000032430"/>
    </source>
</evidence>
<dbReference type="AlphaFoldDB" id="A0A098GAD7"/>
<dbReference type="FunFam" id="2.60.120.10:FF:000032">
    <property type="entry name" value="Mannose-1-phosphate guanylyltransferase/mannose-6-phosphate isomerase"/>
    <property type="match status" value="1"/>
</dbReference>
<sequence>MGNNFEHCLLMNNPVKMPSNYATTWDVMTTNLYPVILAGGSGTRLWPLSRQNFPKQFLALNGELSLLQQTMQRALSLNSNQMLIVSNDAHYFLCQEQLQNFNIPTTYLLEPCARNTAPAIACAAHHLVRTVGKDAVMLVLPSDHWIADDDAWKEAMLVGGQFAVEHKAIVTFGITPDSPKTGYGYIESGFNLTEKVRAVISFREKPDATTAAEFIEQGNYFWNSGMFVCTAGTYLDELQKFNANIHQFSEQALVLSQHHHDFLRLDLEYFSQCQELSIDYAIMEQTDKAVVIPVSMQWSDLGCWTAVADANQQDEHGNTITGKVIAKDSYNCLINSEDILVTTVGIQDQIIVATNDAILVADKRYSQQVKELVNSVRKDHHQLTQDHQRVSRPWGYYEILAEGPAFKVKRLMIKPGAKLSLQMHQHRAEHWVVVGGEAEVINDNKNFRLAVNQSTYIPQNTRHRLSNPGNQPLYVIEVQSGTYLGEDDIKRFDDIYARRDVTAVEL</sequence>
<feature type="domain" description="Nucleotidyl transferase" evidence="10">
    <location>
        <begin position="34"/>
        <end position="315"/>
    </location>
</feature>
<proteinExistence type="inferred from homology"/>
<keyword evidence="7" id="KW-0342">GTP-binding</keyword>
<comment type="catalytic activity">
    <reaction evidence="8">
        <text>alpha-D-mannose 1-phosphate + GTP + H(+) = GDP-alpha-D-mannose + diphosphate</text>
        <dbReference type="Rhea" id="RHEA:15229"/>
        <dbReference type="ChEBI" id="CHEBI:15378"/>
        <dbReference type="ChEBI" id="CHEBI:33019"/>
        <dbReference type="ChEBI" id="CHEBI:37565"/>
        <dbReference type="ChEBI" id="CHEBI:57527"/>
        <dbReference type="ChEBI" id="CHEBI:58409"/>
        <dbReference type="EC" id="2.7.7.13"/>
    </reaction>
</comment>
<dbReference type="UniPathway" id="UPA00126">
    <property type="reaction ID" value="UER00930"/>
</dbReference>
<evidence type="ECO:0000313" key="13">
    <source>
        <dbReference type="EMBL" id="CEG58947.1"/>
    </source>
</evidence>
<dbReference type="InterPro" id="IPR029044">
    <property type="entry name" value="Nucleotide-diphossugar_trans"/>
</dbReference>
<dbReference type="SUPFAM" id="SSF51182">
    <property type="entry name" value="RmlC-like cupins"/>
    <property type="match status" value="1"/>
</dbReference>
<dbReference type="HOGENOM" id="CLU_035527_1_0_6"/>
<dbReference type="InterPro" id="IPR001538">
    <property type="entry name" value="Man6P_isomerase-2_C"/>
</dbReference>
<keyword evidence="5 13" id="KW-0548">Nucleotidyltransferase</keyword>
<dbReference type="Gene3D" id="2.60.120.10">
    <property type="entry name" value="Jelly Rolls"/>
    <property type="match status" value="1"/>
</dbReference>
<dbReference type="CDD" id="cd02213">
    <property type="entry name" value="cupin_PMI_typeII_C"/>
    <property type="match status" value="1"/>
</dbReference>
<feature type="domain" description="Mannose-6-phosphate isomerase type II C-terminal" evidence="11">
    <location>
        <begin position="381"/>
        <end position="494"/>
    </location>
</feature>
<evidence type="ECO:0000256" key="5">
    <source>
        <dbReference type="ARBA" id="ARBA00022695"/>
    </source>
</evidence>
<dbReference type="EC" id="2.7.7.13" evidence="3"/>
<keyword evidence="14" id="KW-1185">Reference proteome</keyword>
<evidence type="ECO:0000256" key="1">
    <source>
        <dbReference type="ARBA" id="ARBA00004823"/>
    </source>
</evidence>
<evidence type="ECO:0000259" key="10">
    <source>
        <dbReference type="Pfam" id="PF00483"/>
    </source>
</evidence>
<dbReference type="GO" id="GO:0009298">
    <property type="term" value="P:GDP-mannose biosynthetic process"/>
    <property type="evidence" value="ECO:0007669"/>
    <property type="project" value="UniProtKB-UniPathway"/>
</dbReference>